<reference evidence="10" key="1">
    <citation type="journal article" date="2013" name="Nature">
        <title>Draft genome of the wheat A-genome progenitor Triticum urartu.</title>
        <authorList>
            <person name="Ling H.Q."/>
            <person name="Zhao S."/>
            <person name="Liu D."/>
            <person name="Wang J."/>
            <person name="Sun H."/>
            <person name="Zhang C."/>
            <person name="Fan H."/>
            <person name="Li D."/>
            <person name="Dong L."/>
            <person name="Tao Y."/>
            <person name="Gao C."/>
            <person name="Wu H."/>
            <person name="Li Y."/>
            <person name="Cui Y."/>
            <person name="Guo X."/>
            <person name="Zheng S."/>
            <person name="Wang B."/>
            <person name="Yu K."/>
            <person name="Liang Q."/>
            <person name="Yang W."/>
            <person name="Lou X."/>
            <person name="Chen J."/>
            <person name="Feng M."/>
            <person name="Jian J."/>
            <person name="Zhang X."/>
            <person name="Luo G."/>
            <person name="Jiang Y."/>
            <person name="Liu J."/>
            <person name="Wang Z."/>
            <person name="Sha Y."/>
            <person name="Zhang B."/>
            <person name="Wu H."/>
            <person name="Tang D."/>
            <person name="Shen Q."/>
            <person name="Xue P."/>
            <person name="Zou S."/>
            <person name="Wang X."/>
            <person name="Liu X."/>
            <person name="Wang F."/>
            <person name="Yang Y."/>
            <person name="An X."/>
            <person name="Dong Z."/>
            <person name="Zhang K."/>
            <person name="Zhang X."/>
            <person name="Luo M.C."/>
            <person name="Dvorak J."/>
            <person name="Tong Y."/>
            <person name="Wang J."/>
            <person name="Yang H."/>
            <person name="Li Z."/>
            <person name="Wang D."/>
            <person name="Zhang A."/>
            <person name="Wang J."/>
        </authorList>
    </citation>
    <scope>NUCLEOTIDE SEQUENCE</scope>
    <source>
        <strain evidence="10">cv. G1812</strain>
    </source>
</reference>
<keyword evidence="10" id="KW-1185">Reference proteome</keyword>
<name>A0A8R7P0C0_TRIUA</name>
<evidence type="ECO:0000256" key="4">
    <source>
        <dbReference type="ARBA" id="ARBA00022989"/>
    </source>
</evidence>
<evidence type="ECO:0000256" key="5">
    <source>
        <dbReference type="ARBA" id="ARBA00023043"/>
    </source>
</evidence>
<organism evidence="9 10">
    <name type="scientific">Triticum urartu</name>
    <name type="common">Red wild einkorn</name>
    <name type="synonym">Crithodium urartu</name>
    <dbReference type="NCBI Taxonomy" id="4572"/>
    <lineage>
        <taxon>Eukaryota</taxon>
        <taxon>Viridiplantae</taxon>
        <taxon>Streptophyta</taxon>
        <taxon>Embryophyta</taxon>
        <taxon>Tracheophyta</taxon>
        <taxon>Spermatophyta</taxon>
        <taxon>Magnoliopsida</taxon>
        <taxon>Liliopsida</taxon>
        <taxon>Poales</taxon>
        <taxon>Poaceae</taxon>
        <taxon>BOP clade</taxon>
        <taxon>Pooideae</taxon>
        <taxon>Triticodae</taxon>
        <taxon>Triticeae</taxon>
        <taxon>Triticinae</taxon>
        <taxon>Triticum</taxon>
    </lineage>
</organism>
<evidence type="ECO:0000313" key="9">
    <source>
        <dbReference type="EnsemblPlants" id="TuG1812G0100000389.01.T01"/>
    </source>
</evidence>
<dbReference type="Gramene" id="TuG1812G0100000389.01.T01">
    <property type="protein sequence ID" value="TuG1812G0100000389.01.T01"/>
    <property type="gene ID" value="TuG1812G0100000389.01"/>
</dbReference>
<dbReference type="InterPro" id="IPR002110">
    <property type="entry name" value="Ankyrin_rpt"/>
</dbReference>
<dbReference type="Pfam" id="PF13962">
    <property type="entry name" value="PGG"/>
    <property type="match status" value="1"/>
</dbReference>
<dbReference type="InterPro" id="IPR036770">
    <property type="entry name" value="Ankyrin_rpt-contain_sf"/>
</dbReference>
<feature type="domain" description="PGG" evidence="8">
    <location>
        <begin position="217"/>
        <end position="266"/>
    </location>
</feature>
<dbReference type="SUPFAM" id="SSF48403">
    <property type="entry name" value="Ankyrin repeat"/>
    <property type="match status" value="1"/>
</dbReference>
<keyword evidence="6" id="KW-0472">Membrane</keyword>
<feature type="repeat" description="ANK" evidence="7">
    <location>
        <begin position="121"/>
        <end position="154"/>
    </location>
</feature>
<dbReference type="PANTHER" id="PTHR24186:SF50">
    <property type="entry name" value="ANKYRIN REPEAT-CONTAINING PROTEIN ITN1-LIKE ISOFORM X1"/>
    <property type="match status" value="1"/>
</dbReference>
<dbReference type="Pfam" id="PF12796">
    <property type="entry name" value="Ank_2"/>
    <property type="match status" value="1"/>
</dbReference>
<evidence type="ECO:0000259" key="8">
    <source>
        <dbReference type="Pfam" id="PF13962"/>
    </source>
</evidence>
<evidence type="ECO:0000256" key="7">
    <source>
        <dbReference type="PROSITE-ProRule" id="PRU00023"/>
    </source>
</evidence>
<proteinExistence type="predicted"/>
<dbReference type="PROSITE" id="PS50088">
    <property type="entry name" value="ANK_REPEAT"/>
    <property type="match status" value="1"/>
</dbReference>
<keyword evidence="5 7" id="KW-0040">ANK repeat</keyword>
<dbReference type="GO" id="GO:0005886">
    <property type="term" value="C:plasma membrane"/>
    <property type="evidence" value="ECO:0007669"/>
    <property type="project" value="TreeGrafter"/>
</dbReference>
<evidence type="ECO:0000256" key="3">
    <source>
        <dbReference type="ARBA" id="ARBA00022737"/>
    </source>
</evidence>
<comment type="subcellular location">
    <subcellularLocation>
        <location evidence="1">Membrane</location>
        <topology evidence="1">Multi-pass membrane protein</topology>
    </subcellularLocation>
</comment>
<dbReference type="AlphaFoldDB" id="A0A8R7P0C0"/>
<sequence length="267" mass="29053">MVNWNTSLTTYGDRHGITPLHFASGVGGSISNEFRQLLEANPAPVYQATNNGFFPIHVAASVGTKFTISIILAKFPSSAGLRTAQGRTFLHVAVERKRLDIVSFVCQTPSLDWILNMRDNDGNTALHLAVRAGKLRTFCPLYGNKGVHLSLANNKSQTPLDIARALLPHGMHYEWNSDCQIYRALLSGGARHSFLVPHQIEGNYSNQSKQKQVEEAEKVKESSQILGIGSVLITTVAFGATFAVPGGFIADDHTNRGTPTLAGTYTF</sequence>
<keyword evidence="4" id="KW-1133">Transmembrane helix</keyword>
<dbReference type="Gene3D" id="1.25.40.20">
    <property type="entry name" value="Ankyrin repeat-containing domain"/>
    <property type="match status" value="1"/>
</dbReference>
<evidence type="ECO:0000256" key="2">
    <source>
        <dbReference type="ARBA" id="ARBA00022692"/>
    </source>
</evidence>
<accession>A0A8R7P0C0</accession>
<protein>
    <recommendedName>
        <fullName evidence="8">PGG domain-containing protein</fullName>
    </recommendedName>
</protein>
<reference evidence="9" key="3">
    <citation type="submission" date="2022-06" db="UniProtKB">
        <authorList>
            <consortium name="EnsemblPlants"/>
        </authorList>
    </citation>
    <scope>IDENTIFICATION</scope>
</reference>
<dbReference type="EnsemblPlants" id="TuG1812G0100000389.01.T01">
    <property type="protein sequence ID" value="TuG1812G0100000389.01.T01"/>
    <property type="gene ID" value="TuG1812G0100000389.01"/>
</dbReference>
<reference evidence="9" key="2">
    <citation type="submission" date="2018-03" db="EMBL/GenBank/DDBJ databases">
        <title>The Triticum urartu genome reveals the dynamic nature of wheat genome evolution.</title>
        <authorList>
            <person name="Ling H."/>
            <person name="Ma B."/>
            <person name="Shi X."/>
            <person name="Liu H."/>
            <person name="Dong L."/>
            <person name="Sun H."/>
            <person name="Cao Y."/>
            <person name="Gao Q."/>
            <person name="Zheng S."/>
            <person name="Li Y."/>
            <person name="Yu Y."/>
            <person name="Du H."/>
            <person name="Qi M."/>
            <person name="Li Y."/>
            <person name="Yu H."/>
            <person name="Cui Y."/>
            <person name="Wang N."/>
            <person name="Chen C."/>
            <person name="Wu H."/>
            <person name="Zhao Y."/>
            <person name="Zhang J."/>
            <person name="Li Y."/>
            <person name="Zhou W."/>
            <person name="Zhang B."/>
            <person name="Hu W."/>
            <person name="Eijk M."/>
            <person name="Tang J."/>
            <person name="Witsenboer H."/>
            <person name="Zhao S."/>
            <person name="Li Z."/>
            <person name="Zhang A."/>
            <person name="Wang D."/>
            <person name="Liang C."/>
        </authorList>
    </citation>
    <scope>NUCLEOTIDE SEQUENCE [LARGE SCALE GENOMIC DNA]</scope>
    <source>
        <strain evidence="9">cv. G1812</strain>
    </source>
</reference>
<keyword evidence="2" id="KW-0812">Transmembrane</keyword>
<evidence type="ECO:0000256" key="1">
    <source>
        <dbReference type="ARBA" id="ARBA00004141"/>
    </source>
</evidence>
<evidence type="ECO:0000313" key="10">
    <source>
        <dbReference type="Proteomes" id="UP000015106"/>
    </source>
</evidence>
<dbReference type="Proteomes" id="UP000015106">
    <property type="component" value="Chromosome 1"/>
</dbReference>
<evidence type="ECO:0000256" key="6">
    <source>
        <dbReference type="ARBA" id="ARBA00023136"/>
    </source>
</evidence>
<dbReference type="PANTHER" id="PTHR24186">
    <property type="entry name" value="PROTEIN PHOSPHATASE 1 REGULATORY SUBUNIT"/>
    <property type="match status" value="1"/>
</dbReference>
<keyword evidence="3" id="KW-0677">Repeat</keyword>
<dbReference type="InterPro" id="IPR026961">
    <property type="entry name" value="PGG_dom"/>
</dbReference>